<proteinExistence type="predicted"/>
<accession>G7DVF9</accession>
<organism evidence="2 3">
    <name type="scientific">Mixia osmundae (strain CBS 9802 / IAM 14324 / JCM 22182 / KY 12970)</name>
    <dbReference type="NCBI Taxonomy" id="764103"/>
    <lineage>
        <taxon>Eukaryota</taxon>
        <taxon>Fungi</taxon>
        <taxon>Dikarya</taxon>
        <taxon>Basidiomycota</taxon>
        <taxon>Pucciniomycotina</taxon>
        <taxon>Mixiomycetes</taxon>
        <taxon>Mixiales</taxon>
        <taxon>Mixiaceae</taxon>
        <taxon>Mixia</taxon>
    </lineage>
</organism>
<feature type="compositionally biased region" description="Basic residues" evidence="1">
    <location>
        <begin position="281"/>
        <end position="295"/>
    </location>
</feature>
<evidence type="ECO:0000313" key="3">
    <source>
        <dbReference type="Proteomes" id="UP000009131"/>
    </source>
</evidence>
<feature type="compositionally biased region" description="Basic and acidic residues" evidence="1">
    <location>
        <begin position="157"/>
        <end position="172"/>
    </location>
</feature>
<evidence type="ECO:0000256" key="1">
    <source>
        <dbReference type="SAM" id="MobiDB-lite"/>
    </source>
</evidence>
<feature type="compositionally biased region" description="Polar residues" evidence="1">
    <location>
        <begin position="453"/>
        <end position="463"/>
    </location>
</feature>
<evidence type="ECO:0000313" key="2">
    <source>
        <dbReference type="EMBL" id="GAA94569.1"/>
    </source>
</evidence>
<feature type="region of interest" description="Disordered" evidence="1">
    <location>
        <begin position="730"/>
        <end position="752"/>
    </location>
</feature>
<reference evidence="2 3" key="1">
    <citation type="journal article" date="2011" name="J. Gen. Appl. Microbiol.">
        <title>Draft genome sequencing of the enigmatic basidiomycete Mixia osmundae.</title>
        <authorList>
            <person name="Nishida H."/>
            <person name="Nagatsuka Y."/>
            <person name="Sugiyama J."/>
        </authorList>
    </citation>
    <scope>NUCLEOTIDE SEQUENCE [LARGE SCALE GENOMIC DNA]</scope>
    <source>
        <strain evidence="3">CBS 9802 / IAM 14324 / JCM 22182 / KY 12970</strain>
    </source>
</reference>
<gene>
    <name evidence="2" type="primary">Mo01221</name>
    <name evidence="2" type="ORF">E5Q_01221</name>
</gene>
<feature type="region of interest" description="Disordered" evidence="1">
    <location>
        <begin position="80"/>
        <end position="205"/>
    </location>
</feature>
<dbReference type="InParanoid" id="G7DVF9"/>
<dbReference type="HOGENOM" id="CLU_330394_0_0_1"/>
<dbReference type="AlphaFoldDB" id="G7DVF9"/>
<name>G7DVF9_MIXOS</name>
<feature type="region of interest" description="Disordered" evidence="1">
    <location>
        <begin position="835"/>
        <end position="854"/>
    </location>
</feature>
<dbReference type="Proteomes" id="UP000009131">
    <property type="component" value="Unassembled WGS sequence"/>
</dbReference>
<comment type="caution">
    <text evidence="2">The sequence shown here is derived from an EMBL/GenBank/DDBJ whole genome shotgun (WGS) entry which is preliminary data.</text>
</comment>
<feature type="region of interest" description="Disordered" evidence="1">
    <location>
        <begin position="266"/>
        <end position="322"/>
    </location>
</feature>
<feature type="compositionally biased region" description="Low complexity" evidence="1">
    <location>
        <begin position="87"/>
        <end position="110"/>
    </location>
</feature>
<protein>
    <submittedName>
        <fullName evidence="2">Uncharacterized protein</fullName>
    </submittedName>
</protein>
<keyword evidence="3" id="KW-1185">Reference proteome</keyword>
<dbReference type="EMBL" id="BABT02000039">
    <property type="protein sequence ID" value="GAA94569.1"/>
    <property type="molecule type" value="Genomic_DNA"/>
</dbReference>
<feature type="region of interest" description="Disordered" evidence="1">
    <location>
        <begin position="432"/>
        <end position="463"/>
    </location>
</feature>
<feature type="compositionally biased region" description="Basic residues" evidence="1">
    <location>
        <begin position="835"/>
        <end position="851"/>
    </location>
</feature>
<feature type="compositionally biased region" description="Basic residues" evidence="1">
    <location>
        <begin position="443"/>
        <end position="452"/>
    </location>
</feature>
<sequence>MRKQGSSVRAPRRAVHVCRAVRREDIAYSLPLTAAPKTLSALVNGNHLTESSVRVSHRDLVRSEAAPLPPAIEAHSYTADAMGGGRSESSASDPAAEPSTSSTATASSPTGYAHSDAGTDHSVSLSDTEHGHLSDLSSLSDPEIDIDDYEMVPFSSSDERRPIHDRSDDRRTTGSLRSSSDEDRDTEDEATHETPARPLWESEADVVKIRRQSAETDESDIEGSYLVDSAHHLSAELKYNSSSLTNSRGTLQGSDGSLRASQIELAFPDPMRSSAETVQKPKNRSRSRRAMRRKKATTDSLAAGPATDPVPSETAVTAPSAKPNPPAIHTLLMSYVRTMRAGPAVGSVVSLIVAIILGSAVLQSPRKASDALNDEFLYGAASLTNSIAVSTHLQQFVRSAVPTANVKIATEHKAQPSAYALAVRPKHEVQAMSEAVPAAASSMRKRRSRSKHTQSVEPAASSSTAPVDSAVTKALQRFTAFELATTTGLGFTKQQLTESIASAGTAFEDTVSHAEAGMGSIKGMLARQIDLVRRHLTDAVGIFHQAAFYLYEHSRRVVETIGDTTAEWHLDTAHTGYVLTKAAEVVGHGAGVLDNDLRILWQTSLPLMEQAQANIRKAQGDLRSSLPSLEQAQAMSTETAKALRTGIYQRWQQGRQHREKGRRVLLSAASRSWQDARHGAKILRQDASKIYSNAGRNVANAHSSWQAARHNAQIGLSILKRDVARARVRAGPSVSRVSRQLKSASEHARRGSQILTEQSLRVRDNAGRGIALIRDQGLKGAYEAVRKDRNMRKAANAFNRSKGKRANADHHFKPRQWHERFSRRQWPSIRDWRKPAGHRRTHRKLHGRKAQRAREDPMDFWQSTGAFV</sequence>
<dbReference type="RefSeq" id="XP_014568916.1">
    <property type="nucleotide sequence ID" value="XM_014713430.1"/>
</dbReference>
<reference evidence="2 3" key="2">
    <citation type="journal article" date="2012" name="Open Biol.">
        <title>Characteristics of nucleosomes and linker DNA regions on the genome of the basidiomycete Mixia osmundae revealed by mono- and dinucleosome mapping.</title>
        <authorList>
            <person name="Nishida H."/>
            <person name="Kondo S."/>
            <person name="Matsumoto T."/>
            <person name="Suzuki Y."/>
            <person name="Yoshikawa H."/>
            <person name="Taylor T.D."/>
            <person name="Sugiyama J."/>
        </authorList>
    </citation>
    <scope>NUCLEOTIDE SEQUENCE [LARGE SCALE GENOMIC DNA]</scope>
    <source>
        <strain evidence="3">CBS 9802 / IAM 14324 / JCM 22182 / KY 12970</strain>
    </source>
</reference>